<accession>A0ABV4ULX8</accession>
<dbReference type="Gene3D" id="3.40.50.720">
    <property type="entry name" value="NAD(P)-binding Rossmann-like Domain"/>
    <property type="match status" value="2"/>
</dbReference>
<evidence type="ECO:0000256" key="1">
    <source>
        <dbReference type="ARBA" id="ARBA00023002"/>
    </source>
</evidence>
<evidence type="ECO:0000259" key="3">
    <source>
        <dbReference type="Pfam" id="PF02826"/>
    </source>
</evidence>
<comment type="caution">
    <text evidence="4">The sequence shown here is derived from an EMBL/GenBank/DDBJ whole genome shotgun (WGS) entry which is preliminary data.</text>
</comment>
<dbReference type="Proteomes" id="UP001575652">
    <property type="component" value="Unassembled WGS sequence"/>
</dbReference>
<dbReference type="RefSeq" id="WP_373971859.1">
    <property type="nucleotide sequence ID" value="NZ_JBHDLJ010000005.1"/>
</dbReference>
<proteinExistence type="predicted"/>
<reference evidence="4 5" key="1">
    <citation type="submission" date="2024-09" db="EMBL/GenBank/DDBJ databases">
        <authorList>
            <person name="Salinas-Garcia M.A."/>
            <person name="Prieme A."/>
        </authorList>
    </citation>
    <scope>NUCLEOTIDE SEQUENCE [LARGE SCALE GENOMIC DNA]</scope>
    <source>
        <strain evidence="4 5">DSM 21081</strain>
    </source>
</reference>
<gene>
    <name evidence="4" type="ORF">ACETWP_08620</name>
</gene>
<protein>
    <submittedName>
        <fullName evidence="4">D-2-hydroxyacid dehydrogenase</fullName>
    </submittedName>
</protein>
<evidence type="ECO:0000313" key="5">
    <source>
        <dbReference type="Proteomes" id="UP001575652"/>
    </source>
</evidence>
<dbReference type="SUPFAM" id="SSF51735">
    <property type="entry name" value="NAD(P)-binding Rossmann-fold domains"/>
    <property type="match status" value="1"/>
</dbReference>
<dbReference type="InterPro" id="IPR036291">
    <property type="entry name" value="NAD(P)-bd_dom_sf"/>
</dbReference>
<dbReference type="PANTHER" id="PTHR43333:SF1">
    <property type="entry name" value="D-ISOMER SPECIFIC 2-HYDROXYACID DEHYDROGENASE NAD-BINDING DOMAIN-CONTAINING PROTEIN"/>
    <property type="match status" value="1"/>
</dbReference>
<dbReference type="PANTHER" id="PTHR43333">
    <property type="entry name" value="2-HACID_DH_C DOMAIN-CONTAINING PROTEIN"/>
    <property type="match status" value="1"/>
</dbReference>
<sequence>MAHDPARIPAAFRGDRPRVAVLTADGVPAPHNLPALRERADVVLVDAAGLAGALGDADVVFLWDFFSTALRDAWPADGTGGGPGGIPAWVHVAAAGVDAMLFDGLRDSRAVLTNAHGFFDTPIAEFVAASVLAHDKGLHASKSLQHAGRWEHRELARTAGSRALVVGTGGIGRATARLLRAVGLEVRGAGRTARDADPDFGRVVASSELAAHVGWADHVVLAAPLTDQTRGIVGAEVLGAMRPSAHLVNVGRGALVDEPALVAALGRGAIAAASLDVFAAEPLPGGHPFWSMENVHVSAHMSGDVEGWRGALADQFLANLDAYLAGRPLANVVDKARGYVPSGAAPPPAA</sequence>
<dbReference type="CDD" id="cd05300">
    <property type="entry name" value="2-Hacid_dh_1"/>
    <property type="match status" value="1"/>
</dbReference>
<evidence type="ECO:0000256" key="2">
    <source>
        <dbReference type="ARBA" id="ARBA00023027"/>
    </source>
</evidence>
<dbReference type="Pfam" id="PF02826">
    <property type="entry name" value="2-Hacid_dh_C"/>
    <property type="match status" value="1"/>
</dbReference>
<name>A0ABV4ULX8_9MICC</name>
<keyword evidence="5" id="KW-1185">Reference proteome</keyword>
<evidence type="ECO:0000313" key="4">
    <source>
        <dbReference type="EMBL" id="MFB0834650.1"/>
    </source>
</evidence>
<dbReference type="EMBL" id="JBHDLJ010000005">
    <property type="protein sequence ID" value="MFB0834650.1"/>
    <property type="molecule type" value="Genomic_DNA"/>
</dbReference>
<dbReference type="InterPro" id="IPR006140">
    <property type="entry name" value="D-isomer_DH_NAD-bd"/>
</dbReference>
<organism evidence="4 5">
    <name type="scientific">Arthrobacter halodurans</name>
    <dbReference type="NCBI Taxonomy" id="516699"/>
    <lineage>
        <taxon>Bacteria</taxon>
        <taxon>Bacillati</taxon>
        <taxon>Actinomycetota</taxon>
        <taxon>Actinomycetes</taxon>
        <taxon>Micrococcales</taxon>
        <taxon>Micrococcaceae</taxon>
        <taxon>Arthrobacter</taxon>
    </lineage>
</organism>
<feature type="domain" description="D-isomer specific 2-hydroxyacid dehydrogenase NAD-binding" evidence="3">
    <location>
        <begin position="129"/>
        <end position="302"/>
    </location>
</feature>
<keyword evidence="1" id="KW-0560">Oxidoreductase</keyword>
<keyword evidence="2" id="KW-0520">NAD</keyword>